<name>A0A4U5TSP9_9FLAO</name>
<protein>
    <recommendedName>
        <fullName evidence="5">LTXXQ motif family protein</fullName>
    </recommendedName>
</protein>
<proteinExistence type="predicted"/>
<feature type="signal peptide" evidence="2">
    <location>
        <begin position="1"/>
        <end position="25"/>
    </location>
</feature>
<reference evidence="3 4" key="1">
    <citation type="submission" date="2019-04" db="EMBL/GenBank/DDBJ databases">
        <title>Psychroflexus halotolerans sp. nov., isolated from a marine solar saltern.</title>
        <authorList>
            <person name="Feng X."/>
        </authorList>
    </citation>
    <scope>NUCLEOTIDE SEQUENCE [LARGE SCALE GENOMIC DNA]</scope>
    <source>
        <strain evidence="3 4">WDS2C27</strain>
    </source>
</reference>
<feature type="chain" id="PRO_5020690736" description="LTXXQ motif family protein" evidence="2">
    <location>
        <begin position="26"/>
        <end position="145"/>
    </location>
</feature>
<sequence>MKALKSTFRLLFLISILLWSCQSQAQRPNLKDASAEDIAKMQTGYQSKQLDLTDEQTQELQSINIKYANELVKFREKDPAERSFEDLKVLSQKQNQEVKAILSDEQFKRYLKLKQKTRERLRERRQKRMEKGQNNQQKELKNRNL</sequence>
<evidence type="ECO:0000256" key="1">
    <source>
        <dbReference type="SAM" id="MobiDB-lite"/>
    </source>
</evidence>
<evidence type="ECO:0000313" key="3">
    <source>
        <dbReference type="EMBL" id="TKS57042.1"/>
    </source>
</evidence>
<keyword evidence="2" id="KW-0732">Signal</keyword>
<dbReference type="RefSeq" id="WP_138930746.1">
    <property type="nucleotide sequence ID" value="NZ_SWMU01000001.1"/>
</dbReference>
<keyword evidence="4" id="KW-1185">Reference proteome</keyword>
<evidence type="ECO:0008006" key="5">
    <source>
        <dbReference type="Google" id="ProtNLM"/>
    </source>
</evidence>
<evidence type="ECO:0000256" key="2">
    <source>
        <dbReference type="SAM" id="SignalP"/>
    </source>
</evidence>
<accession>A0A4U5TSP9</accession>
<organism evidence="3 4">
    <name type="scientific">Mesohalobacter halotolerans</name>
    <dbReference type="NCBI Taxonomy" id="1883405"/>
    <lineage>
        <taxon>Bacteria</taxon>
        <taxon>Pseudomonadati</taxon>
        <taxon>Bacteroidota</taxon>
        <taxon>Flavobacteriia</taxon>
        <taxon>Flavobacteriales</taxon>
        <taxon>Flavobacteriaceae</taxon>
        <taxon>Mesohalobacter</taxon>
    </lineage>
</organism>
<dbReference type="Proteomes" id="UP000306552">
    <property type="component" value="Unassembled WGS sequence"/>
</dbReference>
<dbReference type="EMBL" id="SWMU01000001">
    <property type="protein sequence ID" value="TKS57042.1"/>
    <property type="molecule type" value="Genomic_DNA"/>
</dbReference>
<feature type="region of interest" description="Disordered" evidence="1">
    <location>
        <begin position="119"/>
        <end position="145"/>
    </location>
</feature>
<evidence type="ECO:0000313" key="4">
    <source>
        <dbReference type="Proteomes" id="UP000306552"/>
    </source>
</evidence>
<comment type="caution">
    <text evidence="3">The sequence shown here is derived from an EMBL/GenBank/DDBJ whole genome shotgun (WGS) entry which is preliminary data.</text>
</comment>
<dbReference type="AlphaFoldDB" id="A0A4U5TSP9"/>
<gene>
    <name evidence="3" type="ORF">FCN74_01055</name>
</gene>